<protein>
    <submittedName>
        <fullName evidence="2">Unannotated protein</fullName>
    </submittedName>
</protein>
<evidence type="ECO:0000313" key="2">
    <source>
        <dbReference type="EMBL" id="CAB4636350.1"/>
    </source>
</evidence>
<feature type="compositionally biased region" description="Basic and acidic residues" evidence="1">
    <location>
        <begin position="43"/>
        <end position="55"/>
    </location>
</feature>
<organism evidence="2">
    <name type="scientific">freshwater metagenome</name>
    <dbReference type="NCBI Taxonomy" id="449393"/>
    <lineage>
        <taxon>unclassified sequences</taxon>
        <taxon>metagenomes</taxon>
        <taxon>ecological metagenomes</taxon>
    </lineage>
</organism>
<name>A0A6J6JGX4_9ZZZZ</name>
<gene>
    <name evidence="2" type="ORF">UFOPK2131_00613</name>
</gene>
<accession>A0A6J6JGX4</accession>
<evidence type="ECO:0000256" key="1">
    <source>
        <dbReference type="SAM" id="MobiDB-lite"/>
    </source>
</evidence>
<sequence>MVTVGEADGLADSEAVGDSVGVGPRFELPPVTAKPPMMSVRTRSPEPDPMRTSRR</sequence>
<dbReference type="AlphaFoldDB" id="A0A6J6JGX4"/>
<reference evidence="2" key="1">
    <citation type="submission" date="2020-05" db="EMBL/GenBank/DDBJ databases">
        <authorList>
            <person name="Chiriac C."/>
            <person name="Salcher M."/>
            <person name="Ghai R."/>
            <person name="Kavagutti S V."/>
        </authorList>
    </citation>
    <scope>NUCLEOTIDE SEQUENCE</scope>
</reference>
<proteinExistence type="predicted"/>
<dbReference type="EMBL" id="CAEZVT010000061">
    <property type="protein sequence ID" value="CAB4636350.1"/>
    <property type="molecule type" value="Genomic_DNA"/>
</dbReference>
<feature type="region of interest" description="Disordered" evidence="1">
    <location>
        <begin position="1"/>
        <end position="55"/>
    </location>
</feature>